<comment type="catalytic activity">
    <reaction evidence="2">
        <text>1-(2-carboxyphenylamino)-1-deoxy-D-ribulose 5-phosphate + H(+) = (1S,2R)-1-C-(indol-3-yl)glycerol 3-phosphate + CO2 + H2O</text>
        <dbReference type="Rhea" id="RHEA:23476"/>
        <dbReference type="ChEBI" id="CHEBI:15377"/>
        <dbReference type="ChEBI" id="CHEBI:15378"/>
        <dbReference type="ChEBI" id="CHEBI:16526"/>
        <dbReference type="ChEBI" id="CHEBI:58613"/>
        <dbReference type="ChEBI" id="CHEBI:58866"/>
        <dbReference type="EC" id="4.1.1.48"/>
    </reaction>
</comment>
<keyword evidence="11" id="KW-0413">Isomerase</keyword>
<evidence type="ECO:0000256" key="2">
    <source>
        <dbReference type="ARBA" id="ARBA00001633"/>
    </source>
</evidence>
<evidence type="ECO:0000256" key="3">
    <source>
        <dbReference type="ARBA" id="ARBA00001933"/>
    </source>
</evidence>
<dbReference type="CDD" id="cd00331">
    <property type="entry name" value="IGPS"/>
    <property type="match status" value="1"/>
</dbReference>
<evidence type="ECO:0000256" key="13">
    <source>
        <dbReference type="ARBA" id="ARBA00023268"/>
    </source>
</evidence>
<evidence type="ECO:0000256" key="5">
    <source>
        <dbReference type="ARBA" id="ARBA00004696"/>
    </source>
</evidence>
<dbReference type="GO" id="GO:0004640">
    <property type="term" value="F:phosphoribosylanthranilate isomerase activity"/>
    <property type="evidence" value="ECO:0007669"/>
    <property type="project" value="UniProtKB-EC"/>
</dbReference>
<evidence type="ECO:0000313" key="18">
    <source>
        <dbReference type="EMBL" id="EQD75247.1"/>
    </source>
</evidence>
<keyword evidence="10" id="KW-0057">Aromatic amino acid biosynthesis</keyword>
<reference evidence="18" key="1">
    <citation type="submission" date="2013-08" db="EMBL/GenBank/DDBJ databases">
        <authorList>
            <person name="Mendez C."/>
            <person name="Richter M."/>
            <person name="Ferrer M."/>
            <person name="Sanchez J."/>
        </authorList>
    </citation>
    <scope>NUCLEOTIDE SEQUENCE</scope>
</reference>
<evidence type="ECO:0000256" key="4">
    <source>
        <dbReference type="ARBA" id="ARBA00004664"/>
    </source>
</evidence>
<evidence type="ECO:0000256" key="7">
    <source>
        <dbReference type="ARBA" id="ARBA00022605"/>
    </source>
</evidence>
<comment type="pathway">
    <text evidence="5">Amino-acid biosynthesis; L-tryptophan biosynthesis; L-tryptophan from chorismate: step 4/5.</text>
</comment>
<keyword evidence="8" id="KW-0822">Tryptophan biosynthesis</keyword>
<proteinExistence type="inferred from homology"/>
<dbReference type="InterPro" id="IPR001240">
    <property type="entry name" value="PRAI_dom"/>
</dbReference>
<comment type="cofactor">
    <cofactor evidence="3">
        <name>pyridoxal 5'-phosphate</name>
        <dbReference type="ChEBI" id="CHEBI:597326"/>
    </cofactor>
</comment>
<dbReference type="InterPro" id="IPR006654">
    <property type="entry name" value="Trp_synth_beta"/>
</dbReference>
<evidence type="ECO:0000256" key="1">
    <source>
        <dbReference type="ARBA" id="ARBA00001164"/>
    </source>
</evidence>
<dbReference type="NCBIfam" id="TIGR00263">
    <property type="entry name" value="trpB"/>
    <property type="match status" value="1"/>
</dbReference>
<dbReference type="HAMAP" id="MF_00133">
    <property type="entry name" value="Trp_synth_beta"/>
    <property type="match status" value="1"/>
</dbReference>
<organism evidence="18">
    <name type="scientific">mine drainage metagenome</name>
    <dbReference type="NCBI Taxonomy" id="410659"/>
    <lineage>
        <taxon>unclassified sequences</taxon>
        <taxon>metagenomes</taxon>
        <taxon>ecological metagenomes</taxon>
    </lineage>
</organism>
<comment type="pathway">
    <text evidence="6">Amino-acid biosynthesis; L-tryptophan biosynthesis; L-tryptophan from chorismate: step 5/5.</text>
</comment>
<dbReference type="PANTHER" id="PTHR48077">
    <property type="entry name" value="TRYPTOPHAN SYNTHASE-RELATED"/>
    <property type="match status" value="1"/>
</dbReference>
<reference evidence="18" key="2">
    <citation type="journal article" date="2014" name="ISME J.">
        <title>Microbial stratification in low pH oxic and suboxic macroscopic growths along an acid mine drainage.</title>
        <authorList>
            <person name="Mendez-Garcia C."/>
            <person name="Mesa V."/>
            <person name="Sprenger R.R."/>
            <person name="Richter M."/>
            <person name="Diez M.S."/>
            <person name="Solano J."/>
            <person name="Bargiela R."/>
            <person name="Golyshina O.V."/>
            <person name="Manteca A."/>
            <person name="Ramos J.L."/>
            <person name="Gallego J.R."/>
            <person name="Llorente I."/>
            <person name="Martins Dos Santos V.A."/>
            <person name="Jensen O.N."/>
            <person name="Pelaez A.I."/>
            <person name="Sanchez J."/>
            <person name="Ferrer M."/>
        </authorList>
    </citation>
    <scope>NUCLEOTIDE SEQUENCE</scope>
</reference>
<evidence type="ECO:0000256" key="8">
    <source>
        <dbReference type="ARBA" id="ARBA00022822"/>
    </source>
</evidence>
<keyword evidence="13" id="KW-0511">Multifunctional enzyme</keyword>
<keyword evidence="12" id="KW-0456">Lyase</keyword>
<dbReference type="InterPro" id="IPR001468">
    <property type="entry name" value="Indole-3-GlycerolPSynthase_CS"/>
</dbReference>
<comment type="caution">
    <text evidence="18">The sequence shown here is derived from an EMBL/GenBank/DDBJ whole genome shotgun (WGS) entry which is preliminary data.</text>
</comment>
<dbReference type="SUPFAM" id="SSF53686">
    <property type="entry name" value="Tryptophan synthase beta subunit-like PLP-dependent enzymes"/>
    <property type="match status" value="1"/>
</dbReference>
<dbReference type="Pfam" id="PF00291">
    <property type="entry name" value="PALP"/>
    <property type="match status" value="1"/>
</dbReference>
<feature type="domain" description="Tryptophan synthase beta chain-like PALP" evidence="16">
    <location>
        <begin position="523"/>
        <end position="847"/>
    </location>
</feature>
<protein>
    <submittedName>
        <fullName evidence="18">Tryptophan synthase, beta subunit</fullName>
    </submittedName>
</protein>
<dbReference type="CDD" id="cd00405">
    <property type="entry name" value="PRAI"/>
    <property type="match status" value="1"/>
</dbReference>
<evidence type="ECO:0000256" key="14">
    <source>
        <dbReference type="ARBA" id="ARBA00049047"/>
    </source>
</evidence>
<dbReference type="AlphaFoldDB" id="T1BZU3"/>
<dbReference type="NCBIfam" id="NF006945">
    <property type="entry name" value="PRK09427.1"/>
    <property type="match status" value="1"/>
</dbReference>
<dbReference type="InterPro" id="IPR006653">
    <property type="entry name" value="Trp_synth_b_CS"/>
</dbReference>
<dbReference type="HAMAP" id="MF_00134_B">
    <property type="entry name" value="IGPS_B"/>
    <property type="match status" value="1"/>
</dbReference>
<dbReference type="GO" id="GO:0005737">
    <property type="term" value="C:cytoplasm"/>
    <property type="evidence" value="ECO:0007669"/>
    <property type="project" value="TreeGrafter"/>
</dbReference>
<dbReference type="Pfam" id="PF00218">
    <property type="entry name" value="IGPS"/>
    <property type="match status" value="1"/>
</dbReference>
<dbReference type="Gene3D" id="3.40.50.1100">
    <property type="match status" value="2"/>
</dbReference>
<dbReference type="InterPro" id="IPR036052">
    <property type="entry name" value="TrpB-like_PALP_sf"/>
</dbReference>
<evidence type="ECO:0000259" key="16">
    <source>
        <dbReference type="Pfam" id="PF00291"/>
    </source>
</evidence>
<evidence type="ECO:0000256" key="11">
    <source>
        <dbReference type="ARBA" id="ARBA00023235"/>
    </source>
</evidence>
<dbReference type="Gene3D" id="3.20.20.70">
    <property type="entry name" value="Aldolase class I"/>
    <property type="match status" value="2"/>
</dbReference>
<evidence type="ECO:0000259" key="17">
    <source>
        <dbReference type="Pfam" id="PF00697"/>
    </source>
</evidence>
<sequence length="865" mass="94470">MVLEAIVEHKRTVVAERRRKRPWARLLEEVSCGRRPLRQRLREPGHLFIFECKRASPSQGILRNEVNLDHLASVYSEWAHAVSVLTETRFFQGSLDDLVAWRKRTRLPLLRKDILVDPYEVLEARCFGADAVLLMLSVLADAVYRDCLSLASELGLDTISEVHDERELERALALGADFIGINNRNLKTLAVDLGTTRLLAPQVPPGIPVLSESGIETRNDILTLAPQVDGFLVGSALMRAPRVDLLARMLRRGAIKVCGLTRTEDAQAAFRLGATYGGLNLAPRSPRRLDLEAARAIRASAPLAWVGIFQDPEPDFVLDAVHRLGLEAIQLHGGESLVFIEALRKQLPSGVAVWKALPWDQVPARASDFAADRLVLDSRTHTRFGGTGVSFDPVQAQKWPELQEAIIAGGINPDNIDEALALKPWMIDLNSGVEAAPGVKDLHKLTRLFNRSGYLSSSTWSCDMSVPNLPPEPVRAGRFGRWGGRYVPEILVPALDQLEAAFTSARSDPDFRTELADLLKHFAGRPTPITRCANFLSGSGLEIYLKREDLLHGGAHKTNQVLAQMLLARRMGKKRIIAETGAGQHGVAVALAGARFQIPVRIYMGRRDCERQAPNVFRMRLFGAEVIAVDSGSATLKDAMNEALRDWAASYDQTHYLVGTVAGPHPFPTLVSEFQRVIGDEARIQMLEATGHLPDAVVACVGGGSNAIGIFRAFLADVGTRLVGVEPAGQGLATGRHGATIARGRPGILHGSETLILTDEEGQILESHSISAGLDYPGVGPEHVYLGEVGRVEYVSATDIEALDAFTRLSREEGIIPALESAHALAYCIRTALEHPKPGRILVNLSGRGDKDLTHVQAHLDRGQP</sequence>
<dbReference type="HAMAP" id="MF_00135">
    <property type="entry name" value="PRAI"/>
    <property type="match status" value="1"/>
</dbReference>
<gene>
    <name evidence="18" type="ORF">B1B_02235</name>
</gene>
<name>T1BZU3_9ZZZZ</name>
<evidence type="ECO:0000256" key="12">
    <source>
        <dbReference type="ARBA" id="ARBA00023239"/>
    </source>
</evidence>
<comment type="catalytic activity">
    <reaction evidence="14">
        <text>(1S,2R)-1-C-(indol-3-yl)glycerol 3-phosphate + L-serine = D-glyceraldehyde 3-phosphate + L-tryptophan + H2O</text>
        <dbReference type="Rhea" id="RHEA:10532"/>
        <dbReference type="ChEBI" id="CHEBI:15377"/>
        <dbReference type="ChEBI" id="CHEBI:33384"/>
        <dbReference type="ChEBI" id="CHEBI:57912"/>
        <dbReference type="ChEBI" id="CHEBI:58866"/>
        <dbReference type="ChEBI" id="CHEBI:59776"/>
        <dbReference type="EC" id="4.2.1.20"/>
    </reaction>
</comment>
<dbReference type="PROSITE" id="PS00614">
    <property type="entry name" value="IGPS"/>
    <property type="match status" value="1"/>
</dbReference>
<accession>T1BZU3</accession>
<feature type="domain" description="Indole-3-glycerol phosphate synthase" evidence="15">
    <location>
        <begin position="3"/>
        <end position="246"/>
    </location>
</feature>
<dbReference type="EMBL" id="AUZY01001317">
    <property type="protein sequence ID" value="EQD75247.1"/>
    <property type="molecule type" value="Genomic_DNA"/>
</dbReference>
<dbReference type="PANTHER" id="PTHR48077:SF3">
    <property type="entry name" value="TRYPTOPHAN SYNTHASE"/>
    <property type="match status" value="1"/>
</dbReference>
<dbReference type="Pfam" id="PF00697">
    <property type="entry name" value="PRAI"/>
    <property type="match status" value="1"/>
</dbReference>
<keyword evidence="7" id="KW-0028">Amino-acid biosynthesis</keyword>
<keyword evidence="9" id="KW-0663">Pyridoxal phosphate</keyword>
<evidence type="ECO:0000256" key="6">
    <source>
        <dbReference type="ARBA" id="ARBA00004733"/>
    </source>
</evidence>
<feature type="domain" description="N-(5'phosphoribosyl) anthranilate isomerase (PRAI)" evidence="17">
    <location>
        <begin position="256"/>
        <end position="450"/>
    </location>
</feature>
<dbReference type="GO" id="GO:0004425">
    <property type="term" value="F:indole-3-glycerol-phosphate synthase activity"/>
    <property type="evidence" value="ECO:0007669"/>
    <property type="project" value="UniProtKB-EC"/>
</dbReference>
<comment type="pathway">
    <text evidence="4">Amino-acid biosynthesis; L-tryptophan biosynthesis; L-tryptophan from chorismate: step 3/5.</text>
</comment>
<evidence type="ECO:0000259" key="15">
    <source>
        <dbReference type="Pfam" id="PF00218"/>
    </source>
</evidence>
<dbReference type="InterPro" id="IPR023026">
    <property type="entry name" value="Trp_synth_beta/beta-like"/>
</dbReference>
<comment type="catalytic activity">
    <reaction evidence="1">
        <text>N-(5-phospho-beta-D-ribosyl)anthranilate = 1-(2-carboxyphenylamino)-1-deoxy-D-ribulose 5-phosphate</text>
        <dbReference type="Rhea" id="RHEA:21540"/>
        <dbReference type="ChEBI" id="CHEBI:18277"/>
        <dbReference type="ChEBI" id="CHEBI:58613"/>
        <dbReference type="EC" id="5.3.1.24"/>
    </reaction>
</comment>
<dbReference type="InterPro" id="IPR001926">
    <property type="entry name" value="TrpB-like_PALP"/>
</dbReference>
<dbReference type="InterPro" id="IPR013785">
    <property type="entry name" value="Aldolase_TIM"/>
</dbReference>
<dbReference type="SUPFAM" id="SSF51366">
    <property type="entry name" value="Ribulose-phoshate binding barrel"/>
    <property type="match status" value="2"/>
</dbReference>
<dbReference type="InterPro" id="IPR011060">
    <property type="entry name" value="RibuloseP-bd_barrel"/>
</dbReference>
<dbReference type="FunFam" id="3.40.50.1100:FF:000004">
    <property type="entry name" value="Tryptophan synthase beta chain"/>
    <property type="match status" value="1"/>
</dbReference>
<dbReference type="InterPro" id="IPR013798">
    <property type="entry name" value="Indole-3-glycerol_P_synth_dom"/>
</dbReference>
<dbReference type="CDD" id="cd06446">
    <property type="entry name" value="Trp-synth_B"/>
    <property type="match status" value="1"/>
</dbReference>
<evidence type="ECO:0000256" key="10">
    <source>
        <dbReference type="ARBA" id="ARBA00023141"/>
    </source>
</evidence>
<dbReference type="GO" id="GO:0004834">
    <property type="term" value="F:tryptophan synthase activity"/>
    <property type="evidence" value="ECO:0007669"/>
    <property type="project" value="UniProtKB-EC"/>
</dbReference>
<evidence type="ECO:0000256" key="9">
    <source>
        <dbReference type="ARBA" id="ARBA00022898"/>
    </source>
</evidence>
<dbReference type="PROSITE" id="PS00168">
    <property type="entry name" value="TRP_SYNTHASE_BETA"/>
    <property type="match status" value="1"/>
</dbReference>
<dbReference type="UniPathway" id="UPA00035">
    <property type="reaction ID" value="UER00042"/>
</dbReference>